<protein>
    <submittedName>
        <fullName evidence="2">Uncharacterized protein</fullName>
    </submittedName>
</protein>
<feature type="region of interest" description="Disordered" evidence="1">
    <location>
        <begin position="220"/>
        <end position="291"/>
    </location>
</feature>
<feature type="compositionally biased region" description="Pro residues" evidence="1">
    <location>
        <begin position="157"/>
        <end position="168"/>
    </location>
</feature>
<feature type="compositionally biased region" description="Basic residues" evidence="1">
    <location>
        <begin position="259"/>
        <end position="270"/>
    </location>
</feature>
<feature type="compositionally biased region" description="Polar residues" evidence="1">
    <location>
        <begin position="236"/>
        <end position="257"/>
    </location>
</feature>
<keyword evidence="3" id="KW-1185">Reference proteome</keyword>
<feature type="region of interest" description="Disordered" evidence="1">
    <location>
        <begin position="48"/>
        <end position="95"/>
    </location>
</feature>
<evidence type="ECO:0000313" key="2">
    <source>
        <dbReference type="EMBL" id="KAK7012997.1"/>
    </source>
</evidence>
<feature type="compositionally biased region" description="Low complexity" evidence="1">
    <location>
        <begin position="1"/>
        <end position="15"/>
    </location>
</feature>
<sequence length="326" mass="35441">MEGLARPPSRAPAPAHMVHRAHARSRCWNARWGEDAKCVGGEEELLVGSRGSDGDRTFVAAGGDGDGAEGANGRGEEEEEEEEELRSRTTTGRAAQTLRATAIDSRGRVLRSPSLTSISFSSLRPLFLLTLTLTLSLWLPPPPPFTHTLPFTHPHSPTHPPPPSPPFTSPASRRLAKGGAFVALPGCLWWRGVWPYGAHAFEHCAPYRRVSVAWSSYSSSSTSTRPSSSTTAQSTLVSSSSTARPTSPYTSTASSLQPPRRRRPRLRHTPRPAPTRTPQGSSASRTRGWSGAGVKRGRRCLWDTGYHERVSCHLTRIRGVDFLKLG</sequence>
<name>A0AAW0AJB7_9AGAR</name>
<evidence type="ECO:0000256" key="1">
    <source>
        <dbReference type="SAM" id="MobiDB-lite"/>
    </source>
</evidence>
<feature type="compositionally biased region" description="Low complexity" evidence="1">
    <location>
        <begin position="220"/>
        <end position="235"/>
    </location>
</feature>
<gene>
    <name evidence="2" type="ORF">R3P38DRAFT_1514270</name>
</gene>
<dbReference type="Proteomes" id="UP001362999">
    <property type="component" value="Unassembled WGS sequence"/>
</dbReference>
<reference evidence="2 3" key="1">
    <citation type="journal article" date="2024" name="J Genomics">
        <title>Draft genome sequencing and assembly of Favolaschia claudopus CIRM-BRFM 2984 isolated from oak limbs.</title>
        <authorList>
            <person name="Navarro D."/>
            <person name="Drula E."/>
            <person name="Chaduli D."/>
            <person name="Cazenave R."/>
            <person name="Ahrendt S."/>
            <person name="Wang J."/>
            <person name="Lipzen A."/>
            <person name="Daum C."/>
            <person name="Barry K."/>
            <person name="Grigoriev I.V."/>
            <person name="Favel A."/>
            <person name="Rosso M.N."/>
            <person name="Martin F."/>
        </authorList>
    </citation>
    <scope>NUCLEOTIDE SEQUENCE [LARGE SCALE GENOMIC DNA]</scope>
    <source>
        <strain evidence="2 3">CIRM-BRFM 2984</strain>
    </source>
</reference>
<evidence type="ECO:0000313" key="3">
    <source>
        <dbReference type="Proteomes" id="UP001362999"/>
    </source>
</evidence>
<feature type="region of interest" description="Disordered" evidence="1">
    <location>
        <begin position="149"/>
        <end position="172"/>
    </location>
</feature>
<organism evidence="2 3">
    <name type="scientific">Favolaschia claudopus</name>
    <dbReference type="NCBI Taxonomy" id="2862362"/>
    <lineage>
        <taxon>Eukaryota</taxon>
        <taxon>Fungi</taxon>
        <taxon>Dikarya</taxon>
        <taxon>Basidiomycota</taxon>
        <taxon>Agaricomycotina</taxon>
        <taxon>Agaricomycetes</taxon>
        <taxon>Agaricomycetidae</taxon>
        <taxon>Agaricales</taxon>
        <taxon>Marasmiineae</taxon>
        <taxon>Mycenaceae</taxon>
        <taxon>Favolaschia</taxon>
    </lineage>
</organism>
<dbReference type="AlphaFoldDB" id="A0AAW0AJB7"/>
<feature type="compositionally biased region" description="Gly residues" evidence="1">
    <location>
        <begin position="62"/>
        <end position="73"/>
    </location>
</feature>
<feature type="region of interest" description="Disordered" evidence="1">
    <location>
        <begin position="1"/>
        <end position="20"/>
    </location>
</feature>
<proteinExistence type="predicted"/>
<comment type="caution">
    <text evidence="2">The sequence shown here is derived from an EMBL/GenBank/DDBJ whole genome shotgun (WGS) entry which is preliminary data.</text>
</comment>
<accession>A0AAW0AJB7</accession>
<dbReference type="EMBL" id="JAWWNJ010000061">
    <property type="protein sequence ID" value="KAK7012997.1"/>
    <property type="molecule type" value="Genomic_DNA"/>
</dbReference>